<dbReference type="Proteomes" id="UP000051276">
    <property type="component" value="Unassembled WGS sequence"/>
</dbReference>
<evidence type="ECO:0000313" key="3">
    <source>
        <dbReference type="EMBL" id="KRT54306.1"/>
    </source>
</evidence>
<evidence type="ECO:0000259" key="2">
    <source>
        <dbReference type="Pfam" id="PF09968"/>
    </source>
</evidence>
<dbReference type="PATRIC" id="fig|54398.3.peg.929"/>
<gene>
    <name evidence="3" type="ORF">Ga0074115_10467</name>
    <name evidence="4" type="ORF">Ga0076813_16935</name>
</gene>
<dbReference type="Gene3D" id="1.20.1260.10">
    <property type="match status" value="1"/>
</dbReference>
<dbReference type="SUPFAM" id="SSF47240">
    <property type="entry name" value="Ferritin-like"/>
    <property type="match status" value="1"/>
</dbReference>
<evidence type="ECO:0000256" key="1">
    <source>
        <dbReference type="SAM" id="SignalP"/>
    </source>
</evidence>
<protein>
    <recommendedName>
        <fullName evidence="2">DUF2202 domain-containing protein</fullName>
    </recommendedName>
</protein>
<dbReference type="AlphaFoldDB" id="A0A0T5ZCK7"/>
<evidence type="ECO:0000313" key="6">
    <source>
        <dbReference type="Proteomes" id="UP000051634"/>
    </source>
</evidence>
<dbReference type="OrthoDB" id="9801086at2"/>
<keyword evidence="6" id="KW-1185">Reference proteome</keyword>
<proteinExistence type="predicted"/>
<dbReference type="STRING" id="54398.Ga0074115_10467"/>
<dbReference type="InterPro" id="IPR009078">
    <property type="entry name" value="Ferritin-like_SF"/>
</dbReference>
<feature type="signal peptide" evidence="1">
    <location>
        <begin position="1"/>
        <end position="23"/>
    </location>
</feature>
<keyword evidence="1" id="KW-0732">Signal</keyword>
<dbReference type="EMBL" id="LDXT01000092">
    <property type="protein sequence ID" value="KRT54306.1"/>
    <property type="molecule type" value="Genomic_DNA"/>
</dbReference>
<evidence type="ECO:0000313" key="4">
    <source>
        <dbReference type="EMBL" id="KRT60302.1"/>
    </source>
</evidence>
<dbReference type="Proteomes" id="UP000051634">
    <property type="component" value="Unassembled WGS sequence"/>
</dbReference>
<dbReference type="Pfam" id="PF09968">
    <property type="entry name" value="DUF2202"/>
    <property type="match status" value="1"/>
</dbReference>
<feature type="domain" description="DUF2202" evidence="2">
    <location>
        <begin position="50"/>
        <end position="208"/>
    </location>
</feature>
<reference evidence="5 6" key="1">
    <citation type="submission" date="2015-11" db="EMBL/GenBank/DDBJ databases">
        <title>The genome of Candidatus Endoriftia persephone in Ridgeia piscesae and population structure of the North Eastern Pacific vestimentiferan symbionts.</title>
        <authorList>
            <person name="Perez M."/>
            <person name="Juniper K.S."/>
        </authorList>
    </citation>
    <scope>NUCLEOTIDE SEQUENCE [LARGE SCALE GENOMIC DNA]</scope>
    <source>
        <strain evidence="4">Ind10</strain>
        <strain evidence="3">Ind11</strain>
    </source>
</reference>
<organism evidence="4 5">
    <name type="scientific">endosymbiont of Ridgeia piscesae</name>
    <dbReference type="NCBI Taxonomy" id="54398"/>
    <lineage>
        <taxon>Bacteria</taxon>
        <taxon>Pseudomonadati</taxon>
        <taxon>Pseudomonadota</taxon>
        <taxon>Gammaproteobacteria</taxon>
        <taxon>sulfur-oxidizing symbionts</taxon>
    </lineage>
</organism>
<feature type="chain" id="PRO_5007432678" description="DUF2202 domain-containing protein" evidence="1">
    <location>
        <begin position="24"/>
        <end position="221"/>
    </location>
</feature>
<dbReference type="RefSeq" id="WP_057955351.1">
    <property type="nucleotide sequence ID" value="NZ_KQ556877.1"/>
</dbReference>
<sequence length="221" mass="25124">MKPKHPIIALSIVALLAAAPVHAGWKHQGQQLDSYTSQPITSEPLSLEESEKLTFMREEEKLARDVYLTLYEQWKHPVFSNISSSEQRHMEAMERQLDNYEIVDPVMDDSIGMFTNTDLANLYAELIAKGQTSLIDALMLGALIEEIDIEDLQHAIADSTHPDLTQTYENLIRGSRNHLRAFVRQIESLGVPYTAQALDQLQVEIILEQPMEQGRTTRGRR</sequence>
<dbReference type="EMBL" id="LMXI01000001">
    <property type="protein sequence ID" value="KRT60302.1"/>
    <property type="molecule type" value="Genomic_DNA"/>
</dbReference>
<name>A0A0T5ZCK7_9GAMM</name>
<comment type="caution">
    <text evidence="4">The sequence shown here is derived from an EMBL/GenBank/DDBJ whole genome shotgun (WGS) entry which is preliminary data.</text>
</comment>
<dbReference type="InterPro" id="IPR019243">
    <property type="entry name" value="DUF2202"/>
</dbReference>
<dbReference type="InterPro" id="IPR012347">
    <property type="entry name" value="Ferritin-like"/>
</dbReference>
<accession>A0A0T5ZCK7</accession>
<dbReference type="CDD" id="cd01048">
    <property type="entry name" value="Ferritin_like_AB2"/>
    <property type="match status" value="1"/>
</dbReference>
<evidence type="ECO:0000313" key="5">
    <source>
        <dbReference type="Proteomes" id="UP000051276"/>
    </source>
</evidence>